<dbReference type="Pfam" id="PF02902">
    <property type="entry name" value="Peptidase_C48"/>
    <property type="match status" value="1"/>
</dbReference>
<dbReference type="AlphaFoldDB" id="A0A2I0W2K5"/>
<keyword evidence="3" id="KW-0378">Hydrolase</keyword>
<feature type="region of interest" description="Disordered" evidence="5">
    <location>
        <begin position="440"/>
        <end position="475"/>
    </location>
</feature>
<dbReference type="STRING" id="906689.A0A2I0W2K5"/>
<dbReference type="PROSITE" id="PS50600">
    <property type="entry name" value="ULP_PROTEASE"/>
    <property type="match status" value="1"/>
</dbReference>
<feature type="region of interest" description="Disordered" evidence="5">
    <location>
        <begin position="581"/>
        <end position="604"/>
    </location>
</feature>
<dbReference type="GO" id="GO:0016929">
    <property type="term" value="F:deSUMOylase activity"/>
    <property type="evidence" value="ECO:0007669"/>
    <property type="project" value="TreeGrafter"/>
</dbReference>
<gene>
    <name evidence="7" type="primary">ULP1B</name>
    <name evidence="7" type="ORF">MA16_Dca011913</name>
</gene>
<evidence type="ECO:0000256" key="3">
    <source>
        <dbReference type="ARBA" id="ARBA00022801"/>
    </source>
</evidence>
<keyword evidence="8" id="KW-1185">Reference proteome</keyword>
<name>A0A2I0W2K5_9ASPA</name>
<dbReference type="PANTHER" id="PTHR12606:SF136">
    <property type="entry name" value="ULP1 PROTEASE FAMILY PROTEIN"/>
    <property type="match status" value="1"/>
</dbReference>
<comment type="similarity">
    <text evidence="1">Belongs to the peptidase C48 family.</text>
</comment>
<dbReference type="InterPro" id="IPR003653">
    <property type="entry name" value="Peptidase_C48_C"/>
</dbReference>
<feature type="compositionally biased region" description="Basic and acidic residues" evidence="5">
    <location>
        <begin position="164"/>
        <end position="179"/>
    </location>
</feature>
<dbReference type="Gene3D" id="3.40.395.10">
    <property type="entry name" value="Adenoviral Proteinase, Chain A"/>
    <property type="match status" value="1"/>
</dbReference>
<reference evidence="7 8" key="2">
    <citation type="journal article" date="2017" name="Nature">
        <title>The Apostasia genome and the evolution of orchids.</title>
        <authorList>
            <person name="Zhang G.Q."/>
            <person name="Liu K.W."/>
            <person name="Li Z."/>
            <person name="Lohaus R."/>
            <person name="Hsiao Y.Y."/>
            <person name="Niu S.C."/>
            <person name="Wang J.Y."/>
            <person name="Lin Y.C."/>
            <person name="Xu Q."/>
            <person name="Chen L.J."/>
            <person name="Yoshida K."/>
            <person name="Fujiwara S."/>
            <person name="Wang Z.W."/>
            <person name="Zhang Y.Q."/>
            <person name="Mitsuda N."/>
            <person name="Wang M."/>
            <person name="Liu G.H."/>
            <person name="Pecoraro L."/>
            <person name="Huang H.X."/>
            <person name="Xiao X.J."/>
            <person name="Lin M."/>
            <person name="Wu X.Y."/>
            <person name="Wu W.L."/>
            <person name="Chen Y.Y."/>
            <person name="Chang S.B."/>
            <person name="Sakamoto S."/>
            <person name="Ohme-Takagi M."/>
            <person name="Yagi M."/>
            <person name="Zeng S.J."/>
            <person name="Shen C.Y."/>
            <person name="Yeh C.M."/>
            <person name="Luo Y.B."/>
            <person name="Tsai W.C."/>
            <person name="Van de Peer Y."/>
            <person name="Liu Z.J."/>
        </authorList>
    </citation>
    <scope>NUCLEOTIDE SEQUENCE [LARGE SCALE GENOMIC DNA]</scope>
    <source>
        <tissue evidence="7">The whole plant</tissue>
    </source>
</reference>
<organism evidence="7 8">
    <name type="scientific">Dendrobium catenatum</name>
    <dbReference type="NCBI Taxonomy" id="906689"/>
    <lineage>
        <taxon>Eukaryota</taxon>
        <taxon>Viridiplantae</taxon>
        <taxon>Streptophyta</taxon>
        <taxon>Embryophyta</taxon>
        <taxon>Tracheophyta</taxon>
        <taxon>Spermatophyta</taxon>
        <taxon>Magnoliopsida</taxon>
        <taxon>Liliopsida</taxon>
        <taxon>Asparagales</taxon>
        <taxon>Orchidaceae</taxon>
        <taxon>Epidendroideae</taxon>
        <taxon>Malaxideae</taxon>
        <taxon>Dendrobiinae</taxon>
        <taxon>Dendrobium</taxon>
    </lineage>
</organism>
<dbReference type="EMBL" id="KZ502984">
    <property type="protein sequence ID" value="PKU69894.1"/>
    <property type="molecule type" value="Genomic_DNA"/>
</dbReference>
<feature type="region of interest" description="Disordered" evidence="5">
    <location>
        <begin position="85"/>
        <end position="136"/>
    </location>
</feature>
<evidence type="ECO:0000256" key="2">
    <source>
        <dbReference type="ARBA" id="ARBA00022670"/>
    </source>
</evidence>
<dbReference type="SUPFAM" id="SSF54001">
    <property type="entry name" value="Cysteine proteinases"/>
    <property type="match status" value="1"/>
</dbReference>
<dbReference type="InterPro" id="IPR038765">
    <property type="entry name" value="Papain-like_cys_pep_sf"/>
</dbReference>
<accession>A0A2I0W2K5</accession>
<evidence type="ECO:0000256" key="1">
    <source>
        <dbReference type="ARBA" id="ARBA00005234"/>
    </source>
</evidence>
<dbReference type="GO" id="GO:0005634">
    <property type="term" value="C:nucleus"/>
    <property type="evidence" value="ECO:0007669"/>
    <property type="project" value="TreeGrafter"/>
</dbReference>
<keyword evidence="2 7" id="KW-0645">Protease</keyword>
<evidence type="ECO:0000256" key="5">
    <source>
        <dbReference type="SAM" id="MobiDB-lite"/>
    </source>
</evidence>
<keyword evidence="4" id="KW-0788">Thiol protease</keyword>
<feature type="domain" description="Ubiquitin-like protease family profile" evidence="6">
    <location>
        <begin position="248"/>
        <end position="414"/>
    </location>
</feature>
<proteinExistence type="inferred from homology"/>
<dbReference type="GO" id="GO:0016926">
    <property type="term" value="P:protein desumoylation"/>
    <property type="evidence" value="ECO:0007669"/>
    <property type="project" value="TreeGrafter"/>
</dbReference>
<evidence type="ECO:0000313" key="7">
    <source>
        <dbReference type="EMBL" id="PKU69894.1"/>
    </source>
</evidence>
<dbReference type="PANTHER" id="PTHR12606">
    <property type="entry name" value="SENTRIN/SUMO-SPECIFIC PROTEASE"/>
    <property type="match status" value="1"/>
</dbReference>
<sequence>MEKILLQKRVEALDNEVFQLKSDNNEKFCGIYKILSYHFPHYFKSEKIGSSVQSSSRTESNNNFDEVSKTVEKIIDEIVGKKETSEDEEFPFPSSGTGGIAKRVHRMNDRKRKRVKTPFTTGDRKKKKAQLPTDNKEAEILSKKETSVTTRKPVTRAATRLKEKLTDSKKASAPKDETMKIAPSAPPVEKPKTAIFDVEDSKYVERAAKEFLDYPGRLLLNEEKRNAIDNFLKKYTKQEDTIFAIGNAIIFRSQMDELLLCEELDTNHIDTFAYLLSEKNKMVLELNQPFLYVSAFHWGCYIQNKQEKTTSFANNITKDVVKNANIMFVPIINEKHWTLLVANMKNKRWDFMDSLPKAMHKSTTPEVISHLYHDAEDAFEDDIRTWPIQTIPNLPTQENSVDCGMFVYIYQEIVDLDFAQNLGQKPLRFFVRAPAPSLHLSQLNPDGETPPAASSPATRGLGPSKPYSVRSRTDWGSSSRENLFVQTSRVQRVQDRLNPPCGLRTAPFRGSVRPQELIPRLRLRSGWISALDLCRARSTAEMDADVDEWETAAAHDCGNHSAIIRWRRNHCATSNDCPRFRATNREAPRGPPPPPPSDLTQNKF</sequence>
<evidence type="ECO:0000259" key="6">
    <source>
        <dbReference type="PROSITE" id="PS50600"/>
    </source>
</evidence>
<evidence type="ECO:0000313" key="8">
    <source>
        <dbReference type="Proteomes" id="UP000233837"/>
    </source>
</evidence>
<feature type="compositionally biased region" description="Basic residues" evidence="5">
    <location>
        <begin position="102"/>
        <end position="116"/>
    </location>
</feature>
<dbReference type="Proteomes" id="UP000233837">
    <property type="component" value="Unassembled WGS sequence"/>
</dbReference>
<reference evidence="7 8" key="1">
    <citation type="journal article" date="2016" name="Sci. Rep.">
        <title>The Dendrobium catenatum Lindl. genome sequence provides insights into polysaccharide synthase, floral development and adaptive evolution.</title>
        <authorList>
            <person name="Zhang G.Q."/>
            <person name="Xu Q."/>
            <person name="Bian C."/>
            <person name="Tsai W.C."/>
            <person name="Yeh C.M."/>
            <person name="Liu K.W."/>
            <person name="Yoshida K."/>
            <person name="Zhang L.S."/>
            <person name="Chang S.B."/>
            <person name="Chen F."/>
            <person name="Shi Y."/>
            <person name="Su Y.Y."/>
            <person name="Zhang Y.Q."/>
            <person name="Chen L.J."/>
            <person name="Yin Y."/>
            <person name="Lin M."/>
            <person name="Huang H."/>
            <person name="Deng H."/>
            <person name="Wang Z.W."/>
            <person name="Zhu S.L."/>
            <person name="Zhao X."/>
            <person name="Deng C."/>
            <person name="Niu S.C."/>
            <person name="Huang J."/>
            <person name="Wang M."/>
            <person name="Liu G.H."/>
            <person name="Yang H.J."/>
            <person name="Xiao X.J."/>
            <person name="Hsiao Y.Y."/>
            <person name="Wu W.L."/>
            <person name="Chen Y.Y."/>
            <person name="Mitsuda N."/>
            <person name="Ohme-Takagi M."/>
            <person name="Luo Y.B."/>
            <person name="Van de Peer Y."/>
            <person name="Liu Z.J."/>
        </authorList>
    </citation>
    <scope>NUCLEOTIDE SEQUENCE [LARGE SCALE GENOMIC DNA]</scope>
    <source>
        <tissue evidence="7">The whole plant</tissue>
    </source>
</reference>
<dbReference type="GO" id="GO:0006508">
    <property type="term" value="P:proteolysis"/>
    <property type="evidence" value="ECO:0007669"/>
    <property type="project" value="UniProtKB-KW"/>
</dbReference>
<evidence type="ECO:0000256" key="4">
    <source>
        <dbReference type="ARBA" id="ARBA00022807"/>
    </source>
</evidence>
<protein>
    <submittedName>
        <fullName evidence="7">Ubiquitin-like-specific protease 1B</fullName>
    </submittedName>
</protein>
<feature type="region of interest" description="Disordered" evidence="5">
    <location>
        <begin position="164"/>
        <end position="189"/>
    </location>
</feature>